<dbReference type="Pfam" id="PF08445">
    <property type="entry name" value="FR47"/>
    <property type="match status" value="1"/>
</dbReference>
<dbReference type="PANTHER" id="PTHR20958">
    <property type="entry name" value="GLYCINE N-ACYLTRANSFERASE-LIKE PROTEIN"/>
    <property type="match status" value="1"/>
</dbReference>
<organism evidence="2 3">
    <name type="scientific">Popillia japonica</name>
    <name type="common">Japanese beetle</name>
    <dbReference type="NCBI Taxonomy" id="7064"/>
    <lineage>
        <taxon>Eukaryota</taxon>
        <taxon>Metazoa</taxon>
        <taxon>Ecdysozoa</taxon>
        <taxon>Arthropoda</taxon>
        <taxon>Hexapoda</taxon>
        <taxon>Insecta</taxon>
        <taxon>Pterygota</taxon>
        <taxon>Neoptera</taxon>
        <taxon>Endopterygota</taxon>
        <taxon>Coleoptera</taxon>
        <taxon>Polyphaga</taxon>
        <taxon>Scarabaeiformia</taxon>
        <taxon>Scarabaeidae</taxon>
        <taxon>Rutelinae</taxon>
        <taxon>Popillia</taxon>
    </lineage>
</organism>
<accession>A0AAW1IW37</accession>
<dbReference type="InterPro" id="IPR053225">
    <property type="entry name" value="Acyl-CoA_N-acyltransferase"/>
</dbReference>
<gene>
    <name evidence="2" type="ORF">QE152_g33716</name>
</gene>
<evidence type="ECO:0000313" key="3">
    <source>
        <dbReference type="Proteomes" id="UP001458880"/>
    </source>
</evidence>
<reference evidence="2 3" key="1">
    <citation type="journal article" date="2024" name="BMC Genomics">
        <title>De novo assembly and annotation of Popillia japonica's genome with initial clues to its potential as an invasive pest.</title>
        <authorList>
            <person name="Cucini C."/>
            <person name="Boschi S."/>
            <person name="Funari R."/>
            <person name="Cardaioli E."/>
            <person name="Iannotti N."/>
            <person name="Marturano G."/>
            <person name="Paoli F."/>
            <person name="Bruttini M."/>
            <person name="Carapelli A."/>
            <person name="Frati F."/>
            <person name="Nardi F."/>
        </authorList>
    </citation>
    <scope>NUCLEOTIDE SEQUENCE [LARGE SCALE GENOMIC DNA]</scope>
    <source>
        <strain evidence="2">DMR45628</strain>
    </source>
</reference>
<protein>
    <submittedName>
        <fullName evidence="2">FR47-like protein</fullName>
    </submittedName>
</protein>
<proteinExistence type="predicted"/>
<dbReference type="PROSITE" id="PS51186">
    <property type="entry name" value="GNAT"/>
    <property type="match status" value="1"/>
</dbReference>
<dbReference type="InterPro" id="IPR000182">
    <property type="entry name" value="GNAT_dom"/>
</dbReference>
<feature type="domain" description="N-acetyltransferase" evidence="1">
    <location>
        <begin position="178"/>
        <end position="303"/>
    </location>
</feature>
<comment type="caution">
    <text evidence="2">The sequence shown here is derived from an EMBL/GenBank/DDBJ whole genome shotgun (WGS) entry which is preliminary data.</text>
</comment>
<dbReference type="Gene3D" id="3.40.630.30">
    <property type="match status" value="2"/>
</dbReference>
<dbReference type="AlphaFoldDB" id="A0AAW1IW37"/>
<dbReference type="InterPro" id="IPR013653">
    <property type="entry name" value="GCN5-like_dom"/>
</dbReference>
<evidence type="ECO:0000259" key="1">
    <source>
        <dbReference type="PROSITE" id="PS51186"/>
    </source>
</evidence>
<name>A0AAW1IW37_POPJA</name>
<dbReference type="GO" id="GO:0016747">
    <property type="term" value="F:acyltransferase activity, transferring groups other than amino-acyl groups"/>
    <property type="evidence" value="ECO:0007669"/>
    <property type="project" value="InterPro"/>
</dbReference>
<dbReference type="PANTHER" id="PTHR20958:SF6">
    <property type="entry name" value="GLYCINE N-ACYLTRANSFERASE-LIKE PROTEIN"/>
    <property type="match status" value="1"/>
</dbReference>
<dbReference type="EMBL" id="JASPKY010000519">
    <property type="protein sequence ID" value="KAK9694192.1"/>
    <property type="molecule type" value="Genomic_DNA"/>
</dbReference>
<keyword evidence="3" id="KW-1185">Reference proteome</keyword>
<dbReference type="InterPro" id="IPR016181">
    <property type="entry name" value="Acyl_CoA_acyltransferase"/>
</dbReference>
<dbReference type="Proteomes" id="UP001458880">
    <property type="component" value="Unassembled WGS sequence"/>
</dbReference>
<sequence>MEEEDDEDLPKLSNLYRDHQKEAPHVFSLINTCIAWRKKKPNSNYVTFFGVKGDWLESGRFILLMQYSCCDIFIYTLEGNGVLFKALTQTDIFIYTLEGNGQILFKALTQTKKIEWTKQLLIYGVNGKHISTAFDVLDERRPGNYITVINWVFVIDKEKALTFEIECPDDVYIGKLDQSHLKLNQSHLKLVNSHWPHRFEGSEEYLGTYVEMNNCYGIFLKSNDELVCWIMKNNMGQLSVLQTLPEYTRKGYATILTKMLSKEIAEEGHHPLATIVVGNIASEMLFKKLGFRKADICIYFECP</sequence>
<dbReference type="SUPFAM" id="SSF55729">
    <property type="entry name" value="Acyl-CoA N-acyltransferases (Nat)"/>
    <property type="match status" value="1"/>
</dbReference>
<evidence type="ECO:0000313" key="2">
    <source>
        <dbReference type="EMBL" id="KAK9694192.1"/>
    </source>
</evidence>